<keyword evidence="2" id="KW-0813">Transport</keyword>
<evidence type="ECO:0000313" key="9">
    <source>
        <dbReference type="EMBL" id="VWX33335.1"/>
    </source>
</evidence>
<gene>
    <name evidence="9" type="ORF">EXIGUO9Y_110136</name>
</gene>
<evidence type="ECO:0000256" key="3">
    <source>
        <dbReference type="ARBA" id="ARBA00022475"/>
    </source>
</evidence>
<keyword evidence="3" id="KW-1003">Cell membrane</keyword>
<dbReference type="AlphaFoldDB" id="A0A653I348"/>
<dbReference type="SUPFAM" id="SSF53850">
    <property type="entry name" value="Periplasmic binding protein-like II"/>
    <property type="match status" value="1"/>
</dbReference>
<dbReference type="PANTHER" id="PTHR43649">
    <property type="entry name" value="ARABINOSE-BINDING PROTEIN-RELATED"/>
    <property type="match status" value="1"/>
</dbReference>
<evidence type="ECO:0000256" key="6">
    <source>
        <dbReference type="ARBA" id="ARBA00023139"/>
    </source>
</evidence>
<dbReference type="InterPro" id="IPR006059">
    <property type="entry name" value="SBP"/>
</dbReference>
<evidence type="ECO:0000256" key="7">
    <source>
        <dbReference type="ARBA" id="ARBA00023288"/>
    </source>
</evidence>
<proteinExistence type="inferred from homology"/>
<dbReference type="GO" id="GO:0055085">
    <property type="term" value="P:transmembrane transport"/>
    <property type="evidence" value="ECO:0007669"/>
    <property type="project" value="InterPro"/>
</dbReference>
<evidence type="ECO:0000256" key="2">
    <source>
        <dbReference type="ARBA" id="ARBA00022448"/>
    </source>
</evidence>
<dbReference type="PROSITE" id="PS51257">
    <property type="entry name" value="PROKAR_LIPOPROTEIN"/>
    <property type="match status" value="1"/>
</dbReference>
<comment type="similarity">
    <text evidence="1">Belongs to the bacterial solute-binding protein 1 family.</text>
</comment>
<evidence type="ECO:0000313" key="10">
    <source>
        <dbReference type="Proteomes" id="UP000439752"/>
    </source>
</evidence>
<evidence type="ECO:0000256" key="4">
    <source>
        <dbReference type="ARBA" id="ARBA00022729"/>
    </source>
</evidence>
<evidence type="ECO:0000256" key="5">
    <source>
        <dbReference type="ARBA" id="ARBA00023136"/>
    </source>
</evidence>
<keyword evidence="7" id="KW-0449">Lipoprotein</keyword>
<dbReference type="EMBL" id="CABWKQ010000003">
    <property type="protein sequence ID" value="VWX33335.1"/>
    <property type="molecule type" value="Genomic_DNA"/>
</dbReference>
<keyword evidence="6" id="KW-0564">Palmitate</keyword>
<dbReference type="RefSeq" id="WP_029332713.1">
    <property type="nucleotide sequence ID" value="NZ_LR732308.1"/>
</dbReference>
<evidence type="ECO:0000256" key="1">
    <source>
        <dbReference type="ARBA" id="ARBA00008520"/>
    </source>
</evidence>
<dbReference type="Pfam" id="PF01547">
    <property type="entry name" value="SBP_bac_1"/>
    <property type="match status" value="1"/>
</dbReference>
<dbReference type="Proteomes" id="UP000439752">
    <property type="component" value="Unassembled WGS sequence"/>
</dbReference>
<reference evidence="9 10" key="1">
    <citation type="submission" date="2019-10" db="EMBL/GenBank/DDBJ databases">
        <authorList>
            <person name="Karimi E."/>
        </authorList>
    </citation>
    <scope>NUCLEOTIDE SEQUENCE [LARGE SCALE GENOMIC DNA]</scope>
    <source>
        <strain evidence="9">Exiguobacterium sp. 9Y</strain>
    </source>
</reference>
<accession>A0A653I348</accession>
<protein>
    <submittedName>
        <fullName evidence="9">ABC transporter substrate-binding protein</fullName>
    </submittedName>
</protein>
<name>A0A653I348_9BACL</name>
<keyword evidence="5" id="KW-0472">Membrane</keyword>
<feature type="chain" id="PRO_5025039876" evidence="8">
    <location>
        <begin position="22"/>
        <end position="427"/>
    </location>
</feature>
<dbReference type="PANTHER" id="PTHR43649:SF33">
    <property type="entry name" value="POLYGALACTURONAN_RHAMNOGALACTURONAN-BINDING PROTEIN YTCQ"/>
    <property type="match status" value="1"/>
</dbReference>
<dbReference type="Gene3D" id="3.40.190.10">
    <property type="entry name" value="Periplasmic binding protein-like II"/>
    <property type="match status" value="2"/>
</dbReference>
<organism evidence="9 10">
    <name type="scientific">Exiguobacterium oxidotolerans</name>
    <dbReference type="NCBI Taxonomy" id="223958"/>
    <lineage>
        <taxon>Bacteria</taxon>
        <taxon>Bacillati</taxon>
        <taxon>Bacillota</taxon>
        <taxon>Bacilli</taxon>
        <taxon>Bacillales</taxon>
        <taxon>Bacillales Family XII. Incertae Sedis</taxon>
        <taxon>Exiguobacterium</taxon>
    </lineage>
</organism>
<keyword evidence="4 8" id="KW-0732">Signal</keyword>
<dbReference type="InterPro" id="IPR050490">
    <property type="entry name" value="Bact_solute-bd_prot1"/>
</dbReference>
<evidence type="ECO:0000256" key="8">
    <source>
        <dbReference type="SAM" id="SignalP"/>
    </source>
</evidence>
<keyword evidence="10" id="KW-1185">Reference proteome</keyword>
<dbReference type="InterPro" id="IPR006061">
    <property type="entry name" value="SBP_1_CS"/>
</dbReference>
<dbReference type="PROSITE" id="PS01037">
    <property type="entry name" value="SBP_BACTERIAL_1"/>
    <property type="match status" value="1"/>
</dbReference>
<feature type="signal peptide" evidence="8">
    <location>
        <begin position="1"/>
        <end position="21"/>
    </location>
</feature>
<sequence>MRKRKWATVPVVTTAMVVALAACGGGTLNSDDSKDSDSSKGGKTLNVFQFKAEIAKDMEQMAKEYEKETGTKVVVQTVGGGSDYGAALKSQFASGNEPDVFNNGGFAEAKTWQDKLEDLSDEEWVSDLTDLSKEPMTIDGKLYGMPMNLEGYGFIYNKEIFKKAGITELPKTLTELTDASKKLKADGVTPFSIGYGEWWVLGNHLLNIPMAQQDDPDQFIADLNAGKGKFEDNKQFKEFIDLFDLTIEYGNKNPLTTDYNTQVTQFAEGKTAMIQQGNWAQQLITDVNPDIEMGFIPMPINDDKEKMDRLPVGVPNNWVVNKNSKNKEEGKKFLEWMATSDTGKDYMVNKFKFIPAFKSIEATDLGPLAEDIQAYSKEGKTISWNWFKYPDGAVNEYGAIMQAYIGKQKTSEEMLQDFTKTWMKMKK</sequence>